<protein>
    <submittedName>
        <fullName evidence="3">DUF4252 domain-containing protein</fullName>
    </submittedName>
</protein>
<feature type="chain" id="PRO_5037096379" evidence="1">
    <location>
        <begin position="21"/>
        <end position="416"/>
    </location>
</feature>
<dbReference type="InterPro" id="IPR021255">
    <property type="entry name" value="DUF2807"/>
</dbReference>
<keyword evidence="1" id="KW-0732">Signal</keyword>
<evidence type="ECO:0000256" key="1">
    <source>
        <dbReference type="SAM" id="SignalP"/>
    </source>
</evidence>
<dbReference type="Pfam" id="PF14060">
    <property type="entry name" value="DUF4252"/>
    <property type="match status" value="1"/>
</dbReference>
<organism evidence="3 4">
    <name type="scientific">Planobacterium oryzisoli</name>
    <dbReference type="NCBI Taxonomy" id="2771435"/>
    <lineage>
        <taxon>Bacteria</taxon>
        <taxon>Pseudomonadati</taxon>
        <taxon>Bacteroidota</taxon>
        <taxon>Flavobacteriia</taxon>
        <taxon>Flavobacteriales</taxon>
        <taxon>Weeksellaceae</taxon>
        <taxon>Chryseobacterium group</taxon>
        <taxon>Chryseobacterium</taxon>
    </lineage>
</organism>
<gene>
    <name evidence="3" type="ORF">IC612_08025</name>
</gene>
<dbReference type="Gene3D" id="2.160.20.120">
    <property type="match status" value="1"/>
</dbReference>
<keyword evidence="4" id="KW-1185">Reference proteome</keyword>
<feature type="domain" description="Putative auto-transporter adhesin head GIN" evidence="2">
    <location>
        <begin position="197"/>
        <end position="399"/>
    </location>
</feature>
<feature type="signal peptide" evidence="1">
    <location>
        <begin position="1"/>
        <end position="20"/>
    </location>
</feature>
<name>A0A931EC66_9FLAO</name>
<sequence>MKNTLLILLFCLGWFNQSYAQKSKLNALFDQYQDTPGVTTIRIAKPMFNMLSHLDIQQDEMAHIKPFLDKLDGLQILVVESDQDSEKNISTSALQTEINASLRTLNYKELMSVQSQDSKIKFLAGDALDGVFDDLLLSVHSGTDTVLLMLDGKLSMKDINNIAAAAQNSNTQSSNTDSQGHGTNQSVVQQVRNVGSFRGITVGNGIKATIAQGKSTIVKVTADSDKLDRVRTSVSNGVLLVDIQNKGLQPARFKTLHVEITTPFIDEISASAGSQVVGLTPISSQTINIAVSSGASMEADLRAAQSIAIEGSSGAEMLLKVAAPILNVKASSAMKGTLSGKVDKATIHSSSAASIKAGTLELQTADVQISSASEVTLNVARALTGKISSAAKVLYLGNPSIDSNLEVSSGGKLNAK</sequence>
<accession>A0A931EC66</accession>
<proteinExistence type="predicted"/>
<evidence type="ECO:0000313" key="4">
    <source>
        <dbReference type="Proteomes" id="UP000694480"/>
    </source>
</evidence>
<dbReference type="AlphaFoldDB" id="A0A931EC66"/>
<dbReference type="Proteomes" id="UP000694480">
    <property type="component" value="Unassembled WGS sequence"/>
</dbReference>
<dbReference type="EMBL" id="JADKYY010000009">
    <property type="protein sequence ID" value="MBF5027744.1"/>
    <property type="molecule type" value="Genomic_DNA"/>
</dbReference>
<dbReference type="RefSeq" id="WP_194739670.1">
    <property type="nucleotide sequence ID" value="NZ_JADKYY010000009.1"/>
</dbReference>
<reference evidence="3" key="1">
    <citation type="submission" date="2020-11" db="EMBL/GenBank/DDBJ databases">
        <title>Genome seq and assembly of Planobacterium sp.</title>
        <authorList>
            <person name="Chhetri G."/>
        </authorList>
    </citation>
    <scope>NUCLEOTIDE SEQUENCE</scope>
    <source>
        <strain evidence="3">GCR5</strain>
    </source>
</reference>
<dbReference type="Pfam" id="PF10988">
    <property type="entry name" value="DUF2807"/>
    <property type="match status" value="1"/>
</dbReference>
<evidence type="ECO:0000259" key="2">
    <source>
        <dbReference type="Pfam" id="PF10988"/>
    </source>
</evidence>
<evidence type="ECO:0000313" key="3">
    <source>
        <dbReference type="EMBL" id="MBF5027744.1"/>
    </source>
</evidence>
<dbReference type="InterPro" id="IPR025348">
    <property type="entry name" value="DUF4252"/>
</dbReference>
<comment type="caution">
    <text evidence="3">The sequence shown here is derived from an EMBL/GenBank/DDBJ whole genome shotgun (WGS) entry which is preliminary data.</text>
</comment>